<sequence length="431" mass="48852">MDTISRLSDDLLVRILSFNPTKDVILTSPLSKRWRSLWTLVPKLEYECIQNQEQKFTKFVYRTTLLNKAPLLERLDLKIHKLGPECNAVDVGIWIDIAVSRKVSALEIDICLYREGSISCFPRSLYSCETLESLKLTNHHSFLVDVPSAVNLPSLRKMWLMVVDLAVNASLHRVLSGCPNLEELTLTREDCVKGVDQSMDFTIDVPSLKILSVIDKRSSGESSNGYVINAPSLTHLRVNDDLLYDNRRMKHMPELVTADVGITNGVSNHKFLKALTCVTRLDLCLSLSEVADPPEMTFHQLVELNLSTCVQGWWDLLTHMLQNSPKLQILKLVNVRNHRVKDQSSIGTPDDWKRPSSVPECLLNCFETFKWCGYKGRQGDKEVATFVLTNAIHLKSATFLLESTDFKEKYEMVKELASLPTPSPSSQLLFD</sequence>
<dbReference type="InterPro" id="IPR050232">
    <property type="entry name" value="FBL13/AtMIF1-like"/>
</dbReference>
<dbReference type="SUPFAM" id="SSF52047">
    <property type="entry name" value="RNI-like"/>
    <property type="match status" value="1"/>
</dbReference>
<reference evidence="2" key="1">
    <citation type="submission" date="2020-01" db="EMBL/GenBank/DDBJ databases">
        <authorList>
            <person name="Mishra B."/>
        </authorList>
    </citation>
    <scope>NUCLEOTIDE SEQUENCE [LARGE SCALE GENOMIC DNA]</scope>
</reference>
<dbReference type="Pfam" id="PF08387">
    <property type="entry name" value="FBD"/>
    <property type="match status" value="1"/>
</dbReference>
<dbReference type="Gene3D" id="3.80.10.10">
    <property type="entry name" value="Ribonuclease Inhibitor"/>
    <property type="match status" value="1"/>
</dbReference>
<evidence type="ECO:0000313" key="3">
    <source>
        <dbReference type="Proteomes" id="UP000467841"/>
    </source>
</evidence>
<dbReference type="PANTHER" id="PTHR31900:SF34">
    <property type="entry name" value="EMB|CAB62440.1-RELATED"/>
    <property type="match status" value="1"/>
</dbReference>
<dbReference type="InterPro" id="IPR032675">
    <property type="entry name" value="LRR_dom_sf"/>
</dbReference>
<gene>
    <name evidence="2" type="ORF">MERR_LOCUS12617</name>
</gene>
<dbReference type="InterPro" id="IPR001810">
    <property type="entry name" value="F-box_dom"/>
</dbReference>
<dbReference type="AlphaFoldDB" id="A0A6D2IEJ5"/>
<dbReference type="Proteomes" id="UP000467841">
    <property type="component" value="Unassembled WGS sequence"/>
</dbReference>
<protein>
    <recommendedName>
        <fullName evidence="1">FBD domain-containing protein</fullName>
    </recommendedName>
</protein>
<dbReference type="SUPFAM" id="SSF81383">
    <property type="entry name" value="F-box domain"/>
    <property type="match status" value="1"/>
</dbReference>
<dbReference type="OrthoDB" id="1022013at2759"/>
<dbReference type="Gene3D" id="1.20.1280.50">
    <property type="match status" value="1"/>
</dbReference>
<dbReference type="CDD" id="cd22160">
    <property type="entry name" value="F-box_AtFBL13-like"/>
    <property type="match status" value="1"/>
</dbReference>
<comment type="caution">
    <text evidence="2">The sequence shown here is derived from an EMBL/GenBank/DDBJ whole genome shotgun (WGS) entry which is preliminary data.</text>
</comment>
<dbReference type="PANTHER" id="PTHR31900">
    <property type="entry name" value="F-BOX/RNI SUPERFAMILY PROTEIN-RELATED"/>
    <property type="match status" value="1"/>
</dbReference>
<dbReference type="Pfam" id="PF00646">
    <property type="entry name" value="F-box"/>
    <property type="match status" value="1"/>
</dbReference>
<feature type="domain" description="FBD" evidence="1">
    <location>
        <begin position="360"/>
        <end position="431"/>
    </location>
</feature>
<keyword evidence="3" id="KW-1185">Reference proteome</keyword>
<dbReference type="InterPro" id="IPR006566">
    <property type="entry name" value="FBD"/>
</dbReference>
<organism evidence="2 3">
    <name type="scientific">Microthlaspi erraticum</name>
    <dbReference type="NCBI Taxonomy" id="1685480"/>
    <lineage>
        <taxon>Eukaryota</taxon>
        <taxon>Viridiplantae</taxon>
        <taxon>Streptophyta</taxon>
        <taxon>Embryophyta</taxon>
        <taxon>Tracheophyta</taxon>
        <taxon>Spermatophyta</taxon>
        <taxon>Magnoliopsida</taxon>
        <taxon>eudicotyledons</taxon>
        <taxon>Gunneridae</taxon>
        <taxon>Pentapetalae</taxon>
        <taxon>rosids</taxon>
        <taxon>malvids</taxon>
        <taxon>Brassicales</taxon>
        <taxon>Brassicaceae</taxon>
        <taxon>Coluteocarpeae</taxon>
        <taxon>Microthlaspi</taxon>
    </lineage>
</organism>
<dbReference type="Pfam" id="PF24758">
    <property type="entry name" value="LRR_At5g56370"/>
    <property type="match status" value="1"/>
</dbReference>
<dbReference type="InterPro" id="IPR053781">
    <property type="entry name" value="F-box_AtFBL13-like"/>
</dbReference>
<accession>A0A6D2IEJ5</accession>
<dbReference type="InterPro" id="IPR036047">
    <property type="entry name" value="F-box-like_dom_sf"/>
</dbReference>
<evidence type="ECO:0000259" key="1">
    <source>
        <dbReference type="SMART" id="SM00579"/>
    </source>
</evidence>
<dbReference type="SMART" id="SM00579">
    <property type="entry name" value="FBD"/>
    <property type="match status" value="1"/>
</dbReference>
<proteinExistence type="predicted"/>
<dbReference type="EMBL" id="CACVBM020000999">
    <property type="protein sequence ID" value="CAA7025382.1"/>
    <property type="molecule type" value="Genomic_DNA"/>
</dbReference>
<name>A0A6D2IEJ5_9BRAS</name>
<dbReference type="InterPro" id="IPR055411">
    <property type="entry name" value="LRR_FXL15/At3g58940/PEG3-like"/>
</dbReference>
<evidence type="ECO:0000313" key="2">
    <source>
        <dbReference type="EMBL" id="CAA7025382.1"/>
    </source>
</evidence>